<evidence type="ECO:0000313" key="2">
    <source>
        <dbReference type="Proteomes" id="UP000824469"/>
    </source>
</evidence>
<comment type="caution">
    <text evidence="1">The sequence shown here is derived from an EMBL/GenBank/DDBJ whole genome shotgun (WGS) entry which is preliminary data.</text>
</comment>
<gene>
    <name evidence="1" type="ORF">KI387_005640</name>
</gene>
<accession>A0AA38LLC1</accession>
<dbReference type="EMBL" id="JAHRHJ020000002">
    <property type="protein sequence ID" value="KAH9325462.1"/>
    <property type="molecule type" value="Genomic_DNA"/>
</dbReference>
<dbReference type="Proteomes" id="UP000824469">
    <property type="component" value="Unassembled WGS sequence"/>
</dbReference>
<organism evidence="1 2">
    <name type="scientific">Taxus chinensis</name>
    <name type="common">Chinese yew</name>
    <name type="synonym">Taxus wallichiana var. chinensis</name>
    <dbReference type="NCBI Taxonomy" id="29808"/>
    <lineage>
        <taxon>Eukaryota</taxon>
        <taxon>Viridiplantae</taxon>
        <taxon>Streptophyta</taxon>
        <taxon>Embryophyta</taxon>
        <taxon>Tracheophyta</taxon>
        <taxon>Spermatophyta</taxon>
        <taxon>Pinopsida</taxon>
        <taxon>Pinidae</taxon>
        <taxon>Conifers II</taxon>
        <taxon>Cupressales</taxon>
        <taxon>Taxaceae</taxon>
        <taxon>Taxus</taxon>
    </lineage>
</organism>
<dbReference type="AlphaFoldDB" id="A0AA38LLC1"/>
<reference evidence="1 2" key="1">
    <citation type="journal article" date="2021" name="Nat. Plants">
        <title>The Taxus genome provides insights into paclitaxel biosynthesis.</title>
        <authorList>
            <person name="Xiong X."/>
            <person name="Gou J."/>
            <person name="Liao Q."/>
            <person name="Li Y."/>
            <person name="Zhou Q."/>
            <person name="Bi G."/>
            <person name="Li C."/>
            <person name="Du R."/>
            <person name="Wang X."/>
            <person name="Sun T."/>
            <person name="Guo L."/>
            <person name="Liang H."/>
            <person name="Lu P."/>
            <person name="Wu Y."/>
            <person name="Zhang Z."/>
            <person name="Ro D.K."/>
            <person name="Shang Y."/>
            <person name="Huang S."/>
            <person name="Yan J."/>
        </authorList>
    </citation>
    <scope>NUCLEOTIDE SEQUENCE [LARGE SCALE GENOMIC DNA]</scope>
    <source>
        <strain evidence="1">Ta-2019</strain>
    </source>
</reference>
<proteinExistence type="predicted"/>
<evidence type="ECO:0000313" key="1">
    <source>
        <dbReference type="EMBL" id="KAH9325462.1"/>
    </source>
</evidence>
<feature type="non-terminal residue" evidence="1">
    <location>
        <position position="1"/>
    </location>
</feature>
<keyword evidence="2" id="KW-1185">Reference proteome</keyword>
<sequence length="49" mass="5158">PHEALDVALCTEVLGSVDTGVSSLLEAQIAAMDKQLENLSVNLAHETHS</sequence>
<protein>
    <submittedName>
        <fullName evidence="1">Uncharacterized protein</fullName>
    </submittedName>
</protein>
<name>A0AA38LLC1_TAXCH</name>
<feature type="non-terminal residue" evidence="1">
    <location>
        <position position="49"/>
    </location>
</feature>